<proteinExistence type="predicted"/>
<comment type="caution">
    <text evidence="2">The sequence shown here is derived from an EMBL/GenBank/DDBJ whole genome shotgun (WGS) entry which is preliminary data.</text>
</comment>
<organism evidence="2 3">
    <name type="scientific">Ensete ventricosum</name>
    <name type="common">Abyssinian banana</name>
    <name type="synonym">Musa ensete</name>
    <dbReference type="NCBI Taxonomy" id="4639"/>
    <lineage>
        <taxon>Eukaryota</taxon>
        <taxon>Viridiplantae</taxon>
        <taxon>Streptophyta</taxon>
        <taxon>Embryophyta</taxon>
        <taxon>Tracheophyta</taxon>
        <taxon>Spermatophyta</taxon>
        <taxon>Magnoliopsida</taxon>
        <taxon>Liliopsida</taxon>
        <taxon>Zingiberales</taxon>
        <taxon>Musaceae</taxon>
        <taxon>Ensete</taxon>
    </lineage>
</organism>
<dbReference type="AlphaFoldDB" id="A0A427A4A2"/>
<dbReference type="Proteomes" id="UP000287651">
    <property type="component" value="Unassembled WGS sequence"/>
</dbReference>
<reference evidence="2 3" key="1">
    <citation type="journal article" date="2014" name="Agronomy (Basel)">
        <title>A Draft Genome Sequence for Ensete ventricosum, the Drought-Tolerant Tree Against Hunger.</title>
        <authorList>
            <person name="Harrison J."/>
            <person name="Moore K.A."/>
            <person name="Paszkiewicz K."/>
            <person name="Jones T."/>
            <person name="Grant M."/>
            <person name="Ambacheew D."/>
            <person name="Muzemil S."/>
            <person name="Studholme D.J."/>
        </authorList>
    </citation>
    <scope>NUCLEOTIDE SEQUENCE [LARGE SCALE GENOMIC DNA]</scope>
</reference>
<evidence type="ECO:0000256" key="1">
    <source>
        <dbReference type="SAM" id="MobiDB-lite"/>
    </source>
</evidence>
<gene>
    <name evidence="2" type="ORF">B296_00031472</name>
</gene>
<protein>
    <submittedName>
        <fullName evidence="2">Uncharacterized protein</fullName>
    </submittedName>
</protein>
<feature type="region of interest" description="Disordered" evidence="1">
    <location>
        <begin position="41"/>
        <end position="100"/>
    </location>
</feature>
<dbReference type="EMBL" id="AMZH03003811">
    <property type="protein sequence ID" value="RRT71075.1"/>
    <property type="molecule type" value="Genomic_DNA"/>
</dbReference>
<name>A0A427A4A2_ENSVE</name>
<accession>A0A427A4A2</accession>
<evidence type="ECO:0000313" key="2">
    <source>
        <dbReference type="EMBL" id="RRT71075.1"/>
    </source>
</evidence>
<feature type="non-terminal residue" evidence="2">
    <location>
        <position position="327"/>
    </location>
</feature>
<feature type="compositionally biased region" description="Basic and acidic residues" evidence="1">
    <location>
        <begin position="48"/>
        <end position="57"/>
    </location>
</feature>
<sequence length="327" mass="37022">MKLHALKRKELGFSSEVVEPRSILTATHKLSVEELDLPWSDCHGGNDQSKEKHEVLTKRTMSPQKDVMLEGPVRKYEPPSTTAPAPLKGRSSRPSSRKRGRRLRLMLDLCKGKPLPFTALQMADLLDLTLQTLFERSRTPMHQEMAIIDYKAFVGFEKGLERMGLVSYQFRYQIALACFKTRYPDLDLEEDLFTDYLEDQNIRCHSSFTDQIKSSSKSLFGCFFIEAFNSRSQEDYLGWFPNSGIRAKVFVQKIGFKLGVMRLNRVESFNAFRSEGIKKGLAVAGCKEQLVAPKAPYKGRPPAVAAAPRARMAARGHEWLPTACPQG</sequence>
<evidence type="ECO:0000313" key="3">
    <source>
        <dbReference type="Proteomes" id="UP000287651"/>
    </source>
</evidence>